<reference evidence="2" key="2">
    <citation type="submission" date="2015-01" db="EMBL/GenBank/DDBJ databases">
        <title>Evolutionary Origins and Diversification of the Mycorrhizal Mutualists.</title>
        <authorList>
            <consortium name="DOE Joint Genome Institute"/>
            <consortium name="Mycorrhizal Genomics Consortium"/>
            <person name="Kohler A."/>
            <person name="Kuo A."/>
            <person name="Nagy L.G."/>
            <person name="Floudas D."/>
            <person name="Copeland A."/>
            <person name="Barry K.W."/>
            <person name="Cichocki N."/>
            <person name="Veneault-Fourrey C."/>
            <person name="LaButti K."/>
            <person name="Lindquist E.A."/>
            <person name="Lipzen A."/>
            <person name="Lundell T."/>
            <person name="Morin E."/>
            <person name="Murat C."/>
            <person name="Riley R."/>
            <person name="Ohm R."/>
            <person name="Sun H."/>
            <person name="Tunlid A."/>
            <person name="Henrissat B."/>
            <person name="Grigoriev I.V."/>
            <person name="Hibbett D.S."/>
            <person name="Martin F."/>
        </authorList>
    </citation>
    <scope>NUCLEOTIDE SEQUENCE [LARGE SCALE GENOMIC DNA]</scope>
    <source>
        <strain evidence="2">Marx 270</strain>
    </source>
</reference>
<protein>
    <submittedName>
        <fullName evidence="1">Uncharacterized protein</fullName>
    </submittedName>
</protein>
<evidence type="ECO:0000313" key="1">
    <source>
        <dbReference type="EMBL" id="KIO13923.1"/>
    </source>
</evidence>
<proteinExistence type="predicted"/>
<organism evidence="1 2">
    <name type="scientific">Pisolithus tinctorius Marx 270</name>
    <dbReference type="NCBI Taxonomy" id="870435"/>
    <lineage>
        <taxon>Eukaryota</taxon>
        <taxon>Fungi</taxon>
        <taxon>Dikarya</taxon>
        <taxon>Basidiomycota</taxon>
        <taxon>Agaricomycotina</taxon>
        <taxon>Agaricomycetes</taxon>
        <taxon>Agaricomycetidae</taxon>
        <taxon>Boletales</taxon>
        <taxon>Sclerodermatineae</taxon>
        <taxon>Pisolithaceae</taxon>
        <taxon>Pisolithus</taxon>
    </lineage>
</organism>
<dbReference type="InParanoid" id="A0A0C3JXR2"/>
<reference evidence="1 2" key="1">
    <citation type="submission" date="2014-04" db="EMBL/GenBank/DDBJ databases">
        <authorList>
            <consortium name="DOE Joint Genome Institute"/>
            <person name="Kuo A."/>
            <person name="Kohler A."/>
            <person name="Costa M.D."/>
            <person name="Nagy L.G."/>
            <person name="Floudas D."/>
            <person name="Copeland A."/>
            <person name="Barry K.W."/>
            <person name="Cichocki N."/>
            <person name="Veneault-Fourrey C."/>
            <person name="LaButti K."/>
            <person name="Lindquist E.A."/>
            <person name="Lipzen A."/>
            <person name="Lundell T."/>
            <person name="Morin E."/>
            <person name="Murat C."/>
            <person name="Sun H."/>
            <person name="Tunlid A."/>
            <person name="Henrissat B."/>
            <person name="Grigoriev I.V."/>
            <person name="Hibbett D.S."/>
            <person name="Martin F."/>
            <person name="Nordberg H.P."/>
            <person name="Cantor M.N."/>
            <person name="Hua S.X."/>
        </authorList>
    </citation>
    <scope>NUCLEOTIDE SEQUENCE [LARGE SCALE GENOMIC DNA]</scope>
    <source>
        <strain evidence="1 2">Marx 270</strain>
    </source>
</reference>
<name>A0A0C3JXR2_PISTI</name>
<dbReference type="HOGENOM" id="CLU_2559202_0_0_1"/>
<feature type="non-terminal residue" evidence="1">
    <location>
        <position position="1"/>
    </location>
</feature>
<accession>A0A0C3JXR2</accession>
<dbReference type="EMBL" id="KN831945">
    <property type="protein sequence ID" value="KIO13923.1"/>
    <property type="molecule type" value="Genomic_DNA"/>
</dbReference>
<evidence type="ECO:0000313" key="2">
    <source>
        <dbReference type="Proteomes" id="UP000054217"/>
    </source>
</evidence>
<gene>
    <name evidence="1" type="ORF">M404DRAFT_992178</name>
</gene>
<dbReference type="AlphaFoldDB" id="A0A0C3JXR2"/>
<keyword evidence="2" id="KW-1185">Reference proteome</keyword>
<dbReference type="Proteomes" id="UP000054217">
    <property type="component" value="Unassembled WGS sequence"/>
</dbReference>
<sequence>MPPVSVLRYVLVRESVNQNSGVLVAVITRPEVSSFFNKRSRLSKLARGICGLRPYPRSKVESHKHSEQAEYIYQLDLPVLES</sequence>